<dbReference type="InterPro" id="IPR036291">
    <property type="entry name" value="NAD(P)-bd_dom_sf"/>
</dbReference>
<reference evidence="2 3" key="1">
    <citation type="submission" date="2019-06" db="EMBL/GenBank/DDBJ databases">
        <title>Sequencing the genomes of 1000 actinobacteria strains.</title>
        <authorList>
            <person name="Klenk H.-P."/>
        </authorList>
    </citation>
    <scope>NUCLEOTIDE SEQUENCE [LARGE SCALE GENOMIC DNA]</scope>
    <source>
        <strain evidence="2 3">DSM 44826</strain>
    </source>
</reference>
<protein>
    <submittedName>
        <fullName evidence="2">Short subunit dehydrogenase-like uncharacterized protein</fullName>
    </submittedName>
</protein>
<feature type="domain" description="Saccharopine dehydrogenase NADP binding" evidence="1">
    <location>
        <begin position="5"/>
        <end position="104"/>
    </location>
</feature>
<proteinExistence type="predicted"/>
<dbReference type="EMBL" id="VIWT01000001">
    <property type="protein sequence ID" value="TWG01502.1"/>
    <property type="molecule type" value="Genomic_DNA"/>
</dbReference>
<dbReference type="SUPFAM" id="SSF51735">
    <property type="entry name" value="NAD(P)-binding Rossmann-fold domains"/>
    <property type="match status" value="1"/>
</dbReference>
<dbReference type="Gene3D" id="3.40.50.720">
    <property type="entry name" value="NAD(P)-binding Rossmann-like Domain"/>
    <property type="match status" value="1"/>
</dbReference>
<dbReference type="OrthoDB" id="9774199at2"/>
<accession>A0A561UQ63</accession>
<keyword evidence="3" id="KW-1185">Reference proteome</keyword>
<dbReference type="PANTHER" id="PTHR43781">
    <property type="entry name" value="SACCHAROPINE DEHYDROGENASE"/>
    <property type="match status" value="1"/>
</dbReference>
<gene>
    <name evidence="2" type="ORF">FHX73_115403</name>
</gene>
<sequence>MSGRIVLLGATGYTGGLVLGAMLRRGLRPTVAGRDGAALAGLAEGADGLEFAVVDAADAAEPGPLRRLLRPGDVLVSTVGPFELLGYPVARAAAESGAHYLDSTGEIGFVRALHHRLDGPARESGAVLVPAFAYDFVPGNLAGALAAVQGGEAVRALDIGYFATGSLRRGLSRGTRSTMRAGLTLPSPRWHGHRLVEQRTASAVRAFTVGGRRRNAVLVSGTEVVFLPADIPSLDEVTVYNGWFPELSHPTNMLSATAECLTRFHRGRRLIGALSNRPIGGPPDPDAAERGRTRSHVVAVASAGGRPLAEVHLEGPSIYDLTAELLAWAAEELARGGGRRAGVVGPIEAFGLEPLRQGCAGVGLVEQV</sequence>
<dbReference type="Proteomes" id="UP000317940">
    <property type="component" value="Unassembled WGS sequence"/>
</dbReference>
<comment type="caution">
    <text evidence="2">The sequence shown here is derived from an EMBL/GenBank/DDBJ whole genome shotgun (WGS) entry which is preliminary data.</text>
</comment>
<evidence type="ECO:0000313" key="3">
    <source>
        <dbReference type="Proteomes" id="UP000317940"/>
    </source>
</evidence>
<evidence type="ECO:0000313" key="2">
    <source>
        <dbReference type="EMBL" id="TWG01502.1"/>
    </source>
</evidence>
<organism evidence="2 3">
    <name type="scientific">Kitasatospora viridis</name>
    <dbReference type="NCBI Taxonomy" id="281105"/>
    <lineage>
        <taxon>Bacteria</taxon>
        <taxon>Bacillati</taxon>
        <taxon>Actinomycetota</taxon>
        <taxon>Actinomycetes</taxon>
        <taxon>Kitasatosporales</taxon>
        <taxon>Streptomycetaceae</taxon>
        <taxon>Kitasatospora</taxon>
    </lineage>
</organism>
<evidence type="ECO:0000259" key="1">
    <source>
        <dbReference type="Pfam" id="PF03435"/>
    </source>
</evidence>
<name>A0A561UQ63_9ACTN</name>
<dbReference type="PANTHER" id="PTHR43781:SF1">
    <property type="entry name" value="SACCHAROPINE DEHYDROGENASE"/>
    <property type="match status" value="1"/>
</dbReference>
<dbReference type="InterPro" id="IPR005097">
    <property type="entry name" value="Sacchrp_dh_NADP-bd"/>
</dbReference>
<dbReference type="RefSeq" id="WP_145907853.1">
    <property type="nucleotide sequence ID" value="NZ_BAAAMZ010000007.1"/>
</dbReference>
<dbReference type="Pfam" id="PF03435">
    <property type="entry name" value="Sacchrp_dh_NADP"/>
    <property type="match status" value="1"/>
</dbReference>
<dbReference type="AlphaFoldDB" id="A0A561UQ63"/>